<reference evidence="3" key="1">
    <citation type="journal article" date="2014" name="Int. J. Syst. Evol. Microbiol.">
        <title>Complete genome of a new Firmicutes species belonging to the dominant human colonic microbiota ('Ruminococcus bicirculans') reveals two chromosomes and a selective capacity to utilize plant glucans.</title>
        <authorList>
            <consortium name="NISC Comparative Sequencing Program"/>
            <person name="Wegmann U."/>
            <person name="Louis P."/>
            <person name="Goesmann A."/>
            <person name="Henrissat B."/>
            <person name="Duncan S.H."/>
            <person name="Flint H.J."/>
        </authorList>
    </citation>
    <scope>NUCLEOTIDE SEQUENCE</scope>
    <source>
        <strain evidence="3">CGMCC 1.15931</strain>
    </source>
</reference>
<reference evidence="4 5" key="3">
    <citation type="submission" date="2019-11" db="EMBL/GenBank/DDBJ databases">
        <title>Type strains purchased from KCTC, JCM and DSMZ.</title>
        <authorList>
            <person name="Lu H."/>
        </authorList>
    </citation>
    <scope>NUCLEOTIDE SEQUENCE [LARGE SCALE GENOMIC DNA]</scope>
    <source>
        <strain evidence="4 5">KCTC 52429</strain>
    </source>
</reference>
<keyword evidence="4" id="KW-0378">Hydrolase</keyword>
<dbReference type="OrthoDB" id="9775905at2"/>
<reference evidence="3" key="4">
    <citation type="submission" date="2024-05" db="EMBL/GenBank/DDBJ databases">
        <authorList>
            <person name="Sun Q."/>
            <person name="Zhou Y."/>
        </authorList>
    </citation>
    <scope>NUCLEOTIDE SEQUENCE</scope>
    <source>
        <strain evidence="3">CGMCC 1.15931</strain>
    </source>
</reference>
<dbReference type="Proteomes" id="UP000430634">
    <property type="component" value="Unassembled WGS sequence"/>
</dbReference>
<dbReference type="Pfam" id="PF01557">
    <property type="entry name" value="FAA_hydrolase"/>
    <property type="match status" value="1"/>
</dbReference>
<dbReference type="InterPro" id="IPR011234">
    <property type="entry name" value="Fumarylacetoacetase-like_C"/>
</dbReference>
<accession>A0A6I3SSR0</accession>
<dbReference type="GO" id="GO:0016787">
    <property type="term" value="F:hydrolase activity"/>
    <property type="evidence" value="ECO:0007669"/>
    <property type="project" value="UniProtKB-KW"/>
</dbReference>
<dbReference type="RefSeq" id="WP_155469458.1">
    <property type="nucleotide sequence ID" value="NZ_BMKG01000004.1"/>
</dbReference>
<gene>
    <name evidence="3" type="ORF">GCM10011572_12230</name>
    <name evidence="4" type="ORF">GM672_05210</name>
</gene>
<organism evidence="4 5">
    <name type="scientific">Pseudoduganella buxea</name>
    <dbReference type="NCBI Taxonomy" id="1949069"/>
    <lineage>
        <taxon>Bacteria</taxon>
        <taxon>Pseudomonadati</taxon>
        <taxon>Pseudomonadota</taxon>
        <taxon>Betaproteobacteria</taxon>
        <taxon>Burkholderiales</taxon>
        <taxon>Oxalobacteraceae</taxon>
        <taxon>Telluria group</taxon>
        <taxon>Pseudoduganella</taxon>
    </lineage>
</organism>
<dbReference type="Pfam" id="PF18288">
    <property type="entry name" value="FAA_hydro_N_2"/>
    <property type="match status" value="1"/>
</dbReference>
<sequence>MKLATLDDGTRDGQLIVVARDLKTAVVADGIAATLQRALDDWAFIAPQLDALSRQLNDGKARRSFEFLPARCLAPLPRAFAWIAAQAYRDPAEPDGPARKDPRLIHGGGGDLLGPCATIELASEADDIDFAAQLAVITDDVPQGAAPDEAFQQIRLLTLANDIALRRPLPAFDASPATAFAPVAVTPDELGEAWRDAKVHLALRVARNGRNVGQPDAARDMVCNFAQLVARAAAPRRLRAGTIVGAGAVANRTGKKGYCAIAHQRAVETAVDGQAVTPFLAFGDSLRIEMLDADGKAVFGAIEQTVRPTGYVPPPVVSAEKPE</sequence>
<dbReference type="InterPro" id="IPR041072">
    <property type="entry name" value="FAA_hydro_N"/>
</dbReference>
<comment type="caution">
    <text evidence="4">The sequence shown here is derived from an EMBL/GenBank/DDBJ whole genome shotgun (WGS) entry which is preliminary data.</text>
</comment>
<evidence type="ECO:0000313" key="4">
    <source>
        <dbReference type="EMBL" id="MTV52131.1"/>
    </source>
</evidence>
<feature type="domain" description="Fumarylacetoacetase N-terminal" evidence="2">
    <location>
        <begin position="1"/>
        <end position="78"/>
    </location>
</feature>
<dbReference type="PANTHER" id="PTHR43211">
    <property type="entry name" value="FUMARYLACETOACETATE HYDROLASE"/>
    <property type="match status" value="1"/>
</dbReference>
<dbReference type="InterPro" id="IPR036663">
    <property type="entry name" value="Fumarylacetoacetase_C_sf"/>
</dbReference>
<proteinExistence type="predicted"/>
<evidence type="ECO:0000259" key="2">
    <source>
        <dbReference type="Pfam" id="PF18288"/>
    </source>
</evidence>
<dbReference type="Proteomes" id="UP000622638">
    <property type="component" value="Unassembled WGS sequence"/>
</dbReference>
<evidence type="ECO:0000259" key="1">
    <source>
        <dbReference type="Pfam" id="PF01557"/>
    </source>
</evidence>
<dbReference type="AlphaFoldDB" id="A0A6I3SSR0"/>
<name>A0A6I3SSR0_9BURK</name>
<dbReference type="EMBL" id="WNKZ01000008">
    <property type="protein sequence ID" value="MTV52131.1"/>
    <property type="molecule type" value="Genomic_DNA"/>
</dbReference>
<dbReference type="SUPFAM" id="SSF56529">
    <property type="entry name" value="FAH"/>
    <property type="match status" value="1"/>
</dbReference>
<dbReference type="PANTHER" id="PTHR43211:SF1">
    <property type="entry name" value="BLL6422 PROTEIN"/>
    <property type="match status" value="1"/>
</dbReference>
<evidence type="ECO:0000313" key="3">
    <source>
        <dbReference type="EMBL" id="GGB91750.1"/>
    </source>
</evidence>
<dbReference type="Gene3D" id="3.90.850.10">
    <property type="entry name" value="Fumarylacetoacetase-like, C-terminal domain"/>
    <property type="match status" value="1"/>
</dbReference>
<dbReference type="EMBL" id="BMKG01000004">
    <property type="protein sequence ID" value="GGB91750.1"/>
    <property type="molecule type" value="Genomic_DNA"/>
</dbReference>
<feature type="domain" description="Fumarylacetoacetase-like C-terminal" evidence="1">
    <location>
        <begin position="102"/>
        <end position="306"/>
    </location>
</feature>
<reference evidence="6" key="2">
    <citation type="journal article" date="2019" name="Int. J. Syst. Evol. Microbiol.">
        <title>The Global Catalogue of Microorganisms (GCM) 10K type strain sequencing project: providing services to taxonomists for standard genome sequencing and annotation.</title>
        <authorList>
            <consortium name="The Broad Institute Genomics Platform"/>
            <consortium name="The Broad Institute Genome Sequencing Center for Infectious Disease"/>
            <person name="Wu L."/>
            <person name="Ma J."/>
        </authorList>
    </citation>
    <scope>NUCLEOTIDE SEQUENCE [LARGE SCALE GENOMIC DNA]</scope>
    <source>
        <strain evidence="6">CGMCC 1.15931</strain>
    </source>
</reference>
<evidence type="ECO:0000313" key="6">
    <source>
        <dbReference type="Proteomes" id="UP000622638"/>
    </source>
</evidence>
<protein>
    <submittedName>
        <fullName evidence="3">Fumarylacetoacetate (FAA) hydrolase</fullName>
    </submittedName>
    <submittedName>
        <fullName evidence="4">Fumarylacetoacetate hydrolase</fullName>
    </submittedName>
</protein>
<evidence type="ECO:0000313" key="5">
    <source>
        <dbReference type="Proteomes" id="UP000430634"/>
    </source>
</evidence>
<keyword evidence="6" id="KW-1185">Reference proteome</keyword>